<feature type="non-terminal residue" evidence="2">
    <location>
        <position position="1"/>
    </location>
</feature>
<keyword evidence="3" id="KW-1185">Reference proteome</keyword>
<feature type="compositionally biased region" description="Basic residues" evidence="1">
    <location>
        <begin position="465"/>
        <end position="478"/>
    </location>
</feature>
<name>A0ABN9X544_9DINO</name>
<sequence length="541" mass="57676">MAAALRSSLLGGPAGGAGNCPAPWAPACGVLVESVLGSMSAAAVAAGARRGRELLALVRPAVEEPEVEHGHGQALRREAQPYVPPSEVRGGAAGTSGRIVPFEALVDGGDEDDDSPVEALTVEEKGEAGTSPAARTIGGSVSDEQQLAVERRGRAAAAVHCGWRAHRGRLAHLEGVLAVAAAAEAAARKAEASPPETLSSVGDEAGPTRAGEQERHVTALEVVVEGGLDHGVGYDIVDGEGNEEGGGMSEDSLHFSRRRLRACRGGVDVCAMCRPRSSRAMECGECPGEVGRCSGHEECSIGWHCGRCGCAVVGAPTADQRGASERVGARYRVAKPKLRLRDVCSMFNGSVKPSWEHQPMSFDDVRKGKDSVGTPAIHLRHHQRLNSKHVEMVWPGEEVLVLHLDVEYSKEEHSTELALEPRLRAKVRTDSDKVGWITVEMPGEVLLEPRDLYNTKAVSRLRKHGPFPRRLPFRRRSARSGSDGGPGKDEAGPALEEGTLEAWERTGAIFRALRTEDCFDCKPSMGTAPKWKVYKGTLITI</sequence>
<feature type="non-terminal residue" evidence="2">
    <location>
        <position position="541"/>
    </location>
</feature>
<dbReference type="EMBL" id="CAUYUJ010019711">
    <property type="protein sequence ID" value="CAK0893109.1"/>
    <property type="molecule type" value="Genomic_DNA"/>
</dbReference>
<feature type="region of interest" description="Disordered" evidence="1">
    <location>
        <begin position="188"/>
        <end position="214"/>
    </location>
</feature>
<evidence type="ECO:0000313" key="3">
    <source>
        <dbReference type="Proteomes" id="UP001189429"/>
    </source>
</evidence>
<reference evidence="2" key="1">
    <citation type="submission" date="2023-10" db="EMBL/GenBank/DDBJ databases">
        <authorList>
            <person name="Chen Y."/>
            <person name="Shah S."/>
            <person name="Dougan E. K."/>
            <person name="Thang M."/>
            <person name="Chan C."/>
        </authorList>
    </citation>
    <scope>NUCLEOTIDE SEQUENCE [LARGE SCALE GENOMIC DNA]</scope>
</reference>
<feature type="region of interest" description="Disordered" evidence="1">
    <location>
        <begin position="123"/>
        <end position="142"/>
    </location>
</feature>
<proteinExistence type="predicted"/>
<protein>
    <submittedName>
        <fullName evidence="2">Uncharacterized protein</fullName>
    </submittedName>
</protein>
<organism evidence="2 3">
    <name type="scientific">Prorocentrum cordatum</name>
    <dbReference type="NCBI Taxonomy" id="2364126"/>
    <lineage>
        <taxon>Eukaryota</taxon>
        <taxon>Sar</taxon>
        <taxon>Alveolata</taxon>
        <taxon>Dinophyceae</taxon>
        <taxon>Prorocentrales</taxon>
        <taxon>Prorocentraceae</taxon>
        <taxon>Prorocentrum</taxon>
    </lineage>
</organism>
<gene>
    <name evidence="2" type="ORF">PCOR1329_LOCUS72567</name>
</gene>
<comment type="caution">
    <text evidence="2">The sequence shown here is derived from an EMBL/GenBank/DDBJ whole genome shotgun (WGS) entry which is preliminary data.</text>
</comment>
<evidence type="ECO:0000313" key="2">
    <source>
        <dbReference type="EMBL" id="CAK0893109.1"/>
    </source>
</evidence>
<evidence type="ECO:0000256" key="1">
    <source>
        <dbReference type="SAM" id="MobiDB-lite"/>
    </source>
</evidence>
<feature type="region of interest" description="Disordered" evidence="1">
    <location>
        <begin position="465"/>
        <end position="498"/>
    </location>
</feature>
<dbReference type="Proteomes" id="UP001189429">
    <property type="component" value="Unassembled WGS sequence"/>
</dbReference>
<accession>A0ABN9X544</accession>